<name>A0ABV8RFR7_9SPHN</name>
<sequence length="101" mass="11210">MMDRIDILARHRARKDARLALTNGIKEKRETWRPANIADRWKSKQIEKLSGAKDKSLQIAKDNKRLLGGAALAAILLAAHRPILDAAKRWNSGTGKGTGDE</sequence>
<proteinExistence type="predicted"/>
<gene>
    <name evidence="1" type="ORF">ACFOWX_06325</name>
</gene>
<dbReference type="EMBL" id="JBHSDH010000013">
    <property type="protein sequence ID" value="MFC4292028.1"/>
    <property type="molecule type" value="Genomic_DNA"/>
</dbReference>
<reference evidence="2" key="1">
    <citation type="journal article" date="2019" name="Int. J. Syst. Evol. Microbiol.">
        <title>The Global Catalogue of Microorganisms (GCM) 10K type strain sequencing project: providing services to taxonomists for standard genome sequencing and annotation.</title>
        <authorList>
            <consortium name="The Broad Institute Genomics Platform"/>
            <consortium name="The Broad Institute Genome Sequencing Center for Infectious Disease"/>
            <person name="Wu L."/>
            <person name="Ma J."/>
        </authorList>
    </citation>
    <scope>NUCLEOTIDE SEQUENCE [LARGE SCALE GENOMIC DNA]</scope>
    <source>
        <strain evidence="2">CECT 8531</strain>
    </source>
</reference>
<dbReference type="RefSeq" id="WP_381422372.1">
    <property type="nucleotide sequence ID" value="NZ_JBHSDH010000013.1"/>
</dbReference>
<evidence type="ECO:0008006" key="3">
    <source>
        <dbReference type="Google" id="ProtNLM"/>
    </source>
</evidence>
<evidence type="ECO:0000313" key="1">
    <source>
        <dbReference type="EMBL" id="MFC4292028.1"/>
    </source>
</evidence>
<accession>A0ABV8RFR7</accession>
<keyword evidence="2" id="KW-1185">Reference proteome</keyword>
<protein>
    <recommendedName>
        <fullName evidence="3">DUF3618 domain-containing protein</fullName>
    </recommendedName>
</protein>
<comment type="caution">
    <text evidence="1">The sequence shown here is derived from an EMBL/GenBank/DDBJ whole genome shotgun (WGS) entry which is preliminary data.</text>
</comment>
<evidence type="ECO:0000313" key="2">
    <source>
        <dbReference type="Proteomes" id="UP001595887"/>
    </source>
</evidence>
<organism evidence="1 2">
    <name type="scientific">Sphingorhabdus arenilitoris</name>
    <dbReference type="NCBI Taxonomy" id="1490041"/>
    <lineage>
        <taxon>Bacteria</taxon>
        <taxon>Pseudomonadati</taxon>
        <taxon>Pseudomonadota</taxon>
        <taxon>Alphaproteobacteria</taxon>
        <taxon>Sphingomonadales</taxon>
        <taxon>Sphingomonadaceae</taxon>
        <taxon>Sphingorhabdus</taxon>
    </lineage>
</organism>
<dbReference type="Proteomes" id="UP001595887">
    <property type="component" value="Unassembled WGS sequence"/>
</dbReference>